<proteinExistence type="predicted"/>
<accession>A0A9P0D0J6</accession>
<gene>
    <name evidence="1" type="ORF">PSYICH_LOCUS10655</name>
</gene>
<keyword evidence="2" id="KW-1185">Reference proteome</keyword>
<organism evidence="1 2">
    <name type="scientific">Psylliodes chrysocephalus</name>
    <dbReference type="NCBI Taxonomy" id="3402493"/>
    <lineage>
        <taxon>Eukaryota</taxon>
        <taxon>Metazoa</taxon>
        <taxon>Ecdysozoa</taxon>
        <taxon>Arthropoda</taxon>
        <taxon>Hexapoda</taxon>
        <taxon>Insecta</taxon>
        <taxon>Pterygota</taxon>
        <taxon>Neoptera</taxon>
        <taxon>Endopterygota</taxon>
        <taxon>Coleoptera</taxon>
        <taxon>Polyphaga</taxon>
        <taxon>Cucujiformia</taxon>
        <taxon>Chrysomeloidea</taxon>
        <taxon>Chrysomelidae</taxon>
        <taxon>Galerucinae</taxon>
        <taxon>Alticini</taxon>
        <taxon>Psylliodes</taxon>
    </lineage>
</organism>
<evidence type="ECO:0000313" key="1">
    <source>
        <dbReference type="EMBL" id="CAH1109845.1"/>
    </source>
</evidence>
<dbReference type="EMBL" id="OV651816">
    <property type="protein sequence ID" value="CAH1109845.1"/>
    <property type="molecule type" value="Genomic_DNA"/>
</dbReference>
<reference evidence="1" key="1">
    <citation type="submission" date="2022-01" db="EMBL/GenBank/DDBJ databases">
        <authorList>
            <person name="King R."/>
        </authorList>
    </citation>
    <scope>NUCLEOTIDE SEQUENCE</scope>
</reference>
<name>A0A9P0D0J6_9CUCU</name>
<sequence>MLPKEYIDIISEHATVHNVTSDIAVLNWKSECKNLLKITHNWHFQINKCKRNILCRRAKEIFVRGEISYRSDLLNPASLMKKGKKLTDFMPRPVPLGSQVKAAKLEDVDKLVKKHYGNDWQTTANLKFYKDIITLGPGEVEETMNDSSDYLLQEVVDLV</sequence>
<dbReference type="Proteomes" id="UP001153636">
    <property type="component" value="Chromosome 4"/>
</dbReference>
<dbReference type="AlphaFoldDB" id="A0A9P0D0J6"/>
<protein>
    <submittedName>
        <fullName evidence="1">Uncharacterized protein</fullName>
    </submittedName>
</protein>
<dbReference type="OrthoDB" id="6779177at2759"/>
<evidence type="ECO:0000313" key="2">
    <source>
        <dbReference type="Proteomes" id="UP001153636"/>
    </source>
</evidence>